<evidence type="ECO:0000313" key="2">
    <source>
        <dbReference type="EMBL" id="CAH3173669.1"/>
    </source>
</evidence>
<evidence type="ECO:0008006" key="4">
    <source>
        <dbReference type="Google" id="ProtNLM"/>
    </source>
</evidence>
<feature type="compositionally biased region" description="Basic and acidic residues" evidence="1">
    <location>
        <begin position="216"/>
        <end position="253"/>
    </location>
</feature>
<comment type="caution">
    <text evidence="2">The sequence shown here is derived from an EMBL/GenBank/DDBJ whole genome shotgun (WGS) entry which is preliminary data.</text>
</comment>
<sequence>MKPNGFTEKYRVVSVSTKHENMASKRTLVKQKVTYGSVGDENLHDSDDDLSGKRSITKRVSFESHELSDSDSDAENSLGRINRRTARARDSLDGLFRETSIKEGEDHAGLIKGILGESQSSTTKDKGEPKPVARSRSRPPISPRRTHFEASHSVATSQVSSDEDNVTSGKWPARAKEKTPVAPPRTSPRQLQEKSLSSDMYSSQGVPKTKPPLSSRKGEMKSFDGDHEYDEYKTGKVSKDDHEFRYDRSKNVAEKPMVPVRRKKTLEVDSEGDVEVYDTERKKNSSEEKPTAPSRRKMTLEETQESYVEKDNRDYDYQRTKNIPEKPITPQRRKKPFDETSEIQYSRPQIPMIKTSTFEDDSPYTENDRTAVDYDGNLRMPKKLNNGRPIVSRIRVDSSEEIEEELDSGKVLYRKESYGSENYANDYDLIRGKVVENVTEQSAITAPKPSPRIRSNVKSSTSRQPQLEEEVKQAKRPGSAPAIKKASSLETLSSQQDSRRGSSGVQEQEARKVQLKKSLTPQRPTSGKKISLLAQLRQEARADITDTFEEHVPSKENIFETGSGHGDFYSRRGDTVDSRAWETPKPQRSGPLKANHSIDMITRSQQHKEIQHTDHTKGGSCRGSDTPKRSSSMTNLRDTSPEPWGGDSARSSQYGELMDTASIRQAVFDEWQRRKSAKLKENMVSRSSEKKKQEEKEKEERERKKLAKRAFESWNEMKQEKSKEENAKKKEVMKKELEKQTEKNLKARDAKKYFESWKAKKDEELKEQHHKKTKEGREKKRKEEEEKTDKSKIAQKSFDNWKKNKDDKIKEESKKKRKEEKESTLKQEDENYERSIQSAERYQEWVEKKGKPRRGPPPPTLTQRSWCPSGRNSGNCIPGKVGAVIQAPAPNRSRTMSGSYYFKTNKVLLSNYFNSRVAGANNEYVASSASRKLENPLCVRFVKLTLSRLGRVTKASEEKSI</sequence>
<feature type="compositionally biased region" description="Basic and acidic residues" evidence="1">
    <location>
        <begin position="775"/>
        <end position="792"/>
    </location>
</feature>
<dbReference type="Proteomes" id="UP001159405">
    <property type="component" value="Unassembled WGS sequence"/>
</dbReference>
<organism evidence="2 3">
    <name type="scientific">Porites lobata</name>
    <dbReference type="NCBI Taxonomy" id="104759"/>
    <lineage>
        <taxon>Eukaryota</taxon>
        <taxon>Metazoa</taxon>
        <taxon>Cnidaria</taxon>
        <taxon>Anthozoa</taxon>
        <taxon>Hexacorallia</taxon>
        <taxon>Scleractinia</taxon>
        <taxon>Fungiina</taxon>
        <taxon>Poritidae</taxon>
        <taxon>Porites</taxon>
    </lineage>
</organism>
<feature type="non-terminal residue" evidence="2">
    <location>
        <position position="961"/>
    </location>
</feature>
<name>A0ABN8R3A5_9CNID</name>
<feature type="compositionally biased region" description="Acidic residues" evidence="1">
    <location>
        <begin position="268"/>
        <end position="277"/>
    </location>
</feature>
<feature type="compositionally biased region" description="Basic and acidic residues" evidence="1">
    <location>
        <begin position="606"/>
        <end position="617"/>
    </location>
</feature>
<evidence type="ECO:0000313" key="3">
    <source>
        <dbReference type="Proteomes" id="UP001159405"/>
    </source>
</evidence>
<protein>
    <recommendedName>
        <fullName evidence="4">Microtubule-associated protein 9</fullName>
    </recommendedName>
</protein>
<feature type="region of interest" description="Disordered" evidence="1">
    <location>
        <begin position="674"/>
        <end position="869"/>
    </location>
</feature>
<dbReference type="PANTHER" id="PTHR14739">
    <property type="entry name" value="MICROTUBULE-ASSOCIATED PROTEIN 9"/>
    <property type="match status" value="1"/>
</dbReference>
<feature type="compositionally biased region" description="Basic and acidic residues" evidence="1">
    <location>
        <begin position="278"/>
        <end position="290"/>
    </location>
</feature>
<dbReference type="EMBL" id="CALNXK010000183">
    <property type="protein sequence ID" value="CAH3173669.1"/>
    <property type="molecule type" value="Genomic_DNA"/>
</dbReference>
<gene>
    <name evidence="2" type="ORF">PLOB_00014263</name>
</gene>
<dbReference type="PANTHER" id="PTHR14739:SF9">
    <property type="entry name" value="MICROTUBULE-ASSOCIATED PROTEIN 9"/>
    <property type="match status" value="1"/>
</dbReference>
<dbReference type="InterPro" id="IPR026106">
    <property type="entry name" value="MAP9"/>
</dbReference>
<reference evidence="2 3" key="1">
    <citation type="submission" date="2022-05" db="EMBL/GenBank/DDBJ databases">
        <authorList>
            <consortium name="Genoscope - CEA"/>
            <person name="William W."/>
        </authorList>
    </citation>
    <scope>NUCLEOTIDE SEQUENCE [LARGE SCALE GENOMIC DNA]</scope>
</reference>
<feature type="compositionally biased region" description="Basic and acidic residues" evidence="1">
    <location>
        <begin position="87"/>
        <end position="109"/>
    </location>
</feature>
<feature type="compositionally biased region" description="Polar residues" evidence="1">
    <location>
        <begin position="456"/>
        <end position="465"/>
    </location>
</feature>
<proteinExistence type="predicted"/>
<feature type="region of interest" description="Disordered" evidence="1">
    <location>
        <begin position="440"/>
        <end position="533"/>
    </location>
</feature>
<feature type="region of interest" description="Disordered" evidence="1">
    <location>
        <begin position="61"/>
        <end position="385"/>
    </location>
</feature>
<keyword evidence="3" id="KW-1185">Reference proteome</keyword>
<feature type="compositionally biased region" description="Basic and acidic residues" evidence="1">
    <location>
        <begin position="799"/>
        <end position="833"/>
    </location>
</feature>
<evidence type="ECO:0000256" key="1">
    <source>
        <dbReference type="SAM" id="MobiDB-lite"/>
    </source>
</evidence>
<feature type="compositionally biased region" description="Basic and acidic residues" evidence="1">
    <location>
        <begin position="307"/>
        <end position="324"/>
    </location>
</feature>
<feature type="compositionally biased region" description="Polar residues" evidence="1">
    <location>
        <begin position="187"/>
        <end position="206"/>
    </location>
</feature>
<accession>A0ABN8R3A5</accession>
<feature type="compositionally biased region" description="Basic and acidic residues" evidence="1">
    <location>
        <begin position="568"/>
        <end position="582"/>
    </location>
</feature>
<feature type="compositionally biased region" description="Polar residues" evidence="1">
    <location>
        <begin position="629"/>
        <end position="638"/>
    </location>
</feature>
<feature type="region of interest" description="Disordered" evidence="1">
    <location>
        <begin position="548"/>
        <end position="653"/>
    </location>
</feature>
<feature type="compositionally biased region" description="Basic and acidic residues" evidence="1">
    <location>
        <begin position="548"/>
        <end position="558"/>
    </location>
</feature>
<feature type="compositionally biased region" description="Basic and acidic residues" evidence="1">
    <location>
        <begin position="674"/>
        <end position="767"/>
    </location>
</feature>
<feature type="compositionally biased region" description="Low complexity" evidence="1">
    <location>
        <begin position="493"/>
        <end position="504"/>
    </location>
</feature>